<dbReference type="RefSeq" id="XP_073794450.1">
    <property type="nucleotide sequence ID" value="XM_073938349.1"/>
</dbReference>
<dbReference type="Proteomes" id="UP000000437">
    <property type="component" value="Chromosome 23"/>
</dbReference>
<sequence>MLASVLGFFLLLFLSPSLADDTGLQKSISELTTRQTLRRMGYSSRRPHWLPLLSANNRKLRLQFAQAQQNWTIEDWETIAWSDESRFLLRHSNVAEDIGPHQLERLVELLTVRECEDLIFALSQPEESIFKHLDRLSAERNQLFPSRRRRSTNHQPPCHSALKDWLQIHGEQIYYDRLSRALQQIGRTDIAIAKAFTWKDVDLVVIRQPAPPYQHHLLDRAWPLIFGLLLGFVGALLMSVPILLISIYVSHGNSTKSKAKHQPRLCPLLSVVTSSQIRCQEDTE</sequence>
<proteinExistence type="predicted"/>
<keyword evidence="1" id="KW-1185">Reference proteome</keyword>
<reference evidence="2" key="1">
    <citation type="submission" date="2025-08" db="UniProtKB">
        <authorList>
            <consortium name="RefSeq"/>
        </authorList>
    </citation>
    <scope>IDENTIFICATION</scope>
    <source>
        <strain evidence="2">Tuebingen</strain>
        <tissue evidence="2">Fibroblasts and whole tissue</tissue>
    </source>
</reference>
<evidence type="ECO:0000313" key="2">
    <source>
        <dbReference type="RefSeq" id="XP_073794450.1"/>
    </source>
</evidence>
<name>A0AC58IJP2_DANRE</name>
<gene>
    <name evidence="2" type="primary">si:ch211-226m16.3</name>
    <name evidence="2" type="synonym">zC226M16.3</name>
</gene>
<protein>
    <submittedName>
        <fullName evidence="2">Si:ch211-226m16.3 protein isoform X2</fullName>
    </submittedName>
</protein>
<accession>A0AC58IJP2</accession>
<evidence type="ECO:0000313" key="1">
    <source>
        <dbReference type="Proteomes" id="UP000000437"/>
    </source>
</evidence>
<organism evidence="1 2">
    <name type="scientific">Danio rerio</name>
    <name type="common">Zebrafish</name>
    <name type="synonym">Brachydanio rerio</name>
    <dbReference type="NCBI Taxonomy" id="7955"/>
    <lineage>
        <taxon>Eukaryota</taxon>
        <taxon>Metazoa</taxon>
        <taxon>Chordata</taxon>
        <taxon>Craniata</taxon>
        <taxon>Vertebrata</taxon>
        <taxon>Euteleostomi</taxon>
        <taxon>Actinopterygii</taxon>
        <taxon>Neopterygii</taxon>
        <taxon>Teleostei</taxon>
        <taxon>Ostariophysi</taxon>
        <taxon>Cypriniformes</taxon>
        <taxon>Danionidae</taxon>
        <taxon>Danioninae</taxon>
        <taxon>Danio</taxon>
    </lineage>
</organism>